<evidence type="ECO:0000313" key="1">
    <source>
        <dbReference type="EMBL" id="KAL0967418.1"/>
    </source>
</evidence>
<reference evidence="1 2" key="1">
    <citation type="submission" date="2024-06" db="EMBL/GenBank/DDBJ databases">
        <authorList>
            <person name="Pan Q."/>
            <person name="Wen M."/>
            <person name="Jouanno E."/>
            <person name="Zahm M."/>
            <person name="Klopp C."/>
            <person name="Cabau C."/>
            <person name="Louis A."/>
            <person name="Berthelot C."/>
            <person name="Parey E."/>
            <person name="Roest Crollius H."/>
            <person name="Montfort J."/>
            <person name="Robinson-Rechavi M."/>
            <person name="Bouchez O."/>
            <person name="Lampietro C."/>
            <person name="Lopez Roques C."/>
            <person name="Donnadieu C."/>
            <person name="Postlethwait J."/>
            <person name="Bobe J."/>
            <person name="Verreycken H."/>
            <person name="Guiguen Y."/>
        </authorList>
    </citation>
    <scope>NUCLEOTIDE SEQUENCE [LARGE SCALE GENOMIC DNA]</scope>
    <source>
        <strain evidence="1">Up_M1</strain>
        <tissue evidence="1">Testis</tissue>
    </source>
</reference>
<protein>
    <submittedName>
        <fullName evidence="1">Uncharacterized protein</fullName>
    </submittedName>
</protein>
<evidence type="ECO:0000313" key="2">
    <source>
        <dbReference type="Proteomes" id="UP001557470"/>
    </source>
</evidence>
<name>A0ABD0WC28_UMBPY</name>
<dbReference type="InterPro" id="IPR032801">
    <property type="entry name" value="PXL2A/B/C"/>
</dbReference>
<keyword evidence="2" id="KW-1185">Reference proteome</keyword>
<accession>A0ABD0WC28</accession>
<dbReference type="Proteomes" id="UP001557470">
    <property type="component" value="Unassembled WGS sequence"/>
</dbReference>
<dbReference type="EMBL" id="JAGEUA010000008">
    <property type="protein sequence ID" value="KAL0967418.1"/>
    <property type="molecule type" value="Genomic_DNA"/>
</dbReference>
<proteinExistence type="predicted"/>
<comment type="caution">
    <text evidence="1">The sequence shown here is derived from an EMBL/GenBank/DDBJ whole genome shotgun (WGS) entry which is preliminary data.</text>
</comment>
<gene>
    <name evidence="1" type="ORF">UPYG_G00251980</name>
</gene>
<organism evidence="1 2">
    <name type="scientific">Umbra pygmaea</name>
    <name type="common">Eastern mudminnow</name>
    <dbReference type="NCBI Taxonomy" id="75934"/>
    <lineage>
        <taxon>Eukaryota</taxon>
        <taxon>Metazoa</taxon>
        <taxon>Chordata</taxon>
        <taxon>Craniata</taxon>
        <taxon>Vertebrata</taxon>
        <taxon>Euteleostomi</taxon>
        <taxon>Actinopterygii</taxon>
        <taxon>Neopterygii</taxon>
        <taxon>Teleostei</taxon>
        <taxon>Protacanthopterygii</taxon>
        <taxon>Esociformes</taxon>
        <taxon>Umbridae</taxon>
        <taxon>Umbra</taxon>
    </lineage>
</organism>
<sequence length="98" mass="10807">MLLDRQRTVYRAFGLGSSYSKVMSFKSLLKYAKYVASGQDFPDIPPRFLEDLYQLGGDFVLDEGGSVILSHPCKNPLDRPEAAQVVANISSKGHPTSL</sequence>
<dbReference type="AlphaFoldDB" id="A0ABD0WC28"/>
<dbReference type="Pfam" id="PF13911">
    <property type="entry name" value="AhpC-TSA_2"/>
    <property type="match status" value="1"/>
</dbReference>